<feature type="chain" id="PRO_5046323017" description="Lipoprotein" evidence="2">
    <location>
        <begin position="28"/>
        <end position="246"/>
    </location>
</feature>
<dbReference type="RefSeq" id="WP_378293873.1">
    <property type="nucleotide sequence ID" value="NZ_JBHULE010000019.1"/>
</dbReference>
<keyword evidence="4" id="KW-1185">Reference proteome</keyword>
<accession>A0ABW5LGM7</accession>
<name>A0ABW5LGM7_9FLAO</name>
<keyword evidence="2" id="KW-0732">Signal</keyword>
<feature type="signal peptide" evidence="2">
    <location>
        <begin position="1"/>
        <end position="27"/>
    </location>
</feature>
<evidence type="ECO:0000256" key="1">
    <source>
        <dbReference type="SAM" id="Coils"/>
    </source>
</evidence>
<gene>
    <name evidence="3" type="ORF">ACFSR1_15185</name>
</gene>
<reference evidence="4" key="1">
    <citation type="journal article" date="2019" name="Int. J. Syst. Evol. Microbiol.">
        <title>The Global Catalogue of Microorganisms (GCM) 10K type strain sequencing project: providing services to taxonomists for standard genome sequencing and annotation.</title>
        <authorList>
            <consortium name="The Broad Institute Genomics Platform"/>
            <consortium name="The Broad Institute Genome Sequencing Center for Infectious Disease"/>
            <person name="Wu L."/>
            <person name="Ma J."/>
        </authorList>
    </citation>
    <scope>NUCLEOTIDE SEQUENCE [LARGE SCALE GENOMIC DNA]</scope>
    <source>
        <strain evidence="4">KCTC 52274</strain>
    </source>
</reference>
<dbReference type="Proteomes" id="UP001597319">
    <property type="component" value="Unassembled WGS sequence"/>
</dbReference>
<organism evidence="3 4">
    <name type="scientific">Aquimarina rubra</name>
    <dbReference type="NCBI Taxonomy" id="1920033"/>
    <lineage>
        <taxon>Bacteria</taxon>
        <taxon>Pseudomonadati</taxon>
        <taxon>Bacteroidota</taxon>
        <taxon>Flavobacteriia</taxon>
        <taxon>Flavobacteriales</taxon>
        <taxon>Flavobacteriaceae</taxon>
        <taxon>Aquimarina</taxon>
    </lineage>
</organism>
<keyword evidence="1" id="KW-0175">Coiled coil</keyword>
<feature type="coiled-coil region" evidence="1">
    <location>
        <begin position="36"/>
        <end position="63"/>
    </location>
</feature>
<proteinExistence type="predicted"/>
<dbReference type="PROSITE" id="PS51257">
    <property type="entry name" value="PROKAR_LIPOPROTEIN"/>
    <property type="match status" value="1"/>
</dbReference>
<evidence type="ECO:0000256" key="2">
    <source>
        <dbReference type="SAM" id="SignalP"/>
    </source>
</evidence>
<evidence type="ECO:0008006" key="5">
    <source>
        <dbReference type="Google" id="ProtNLM"/>
    </source>
</evidence>
<evidence type="ECO:0000313" key="3">
    <source>
        <dbReference type="EMBL" id="MFD2564023.1"/>
    </source>
</evidence>
<protein>
    <recommendedName>
        <fullName evidence="5">Lipoprotein</fullName>
    </recommendedName>
</protein>
<evidence type="ECO:0000313" key="4">
    <source>
        <dbReference type="Proteomes" id="UP001597319"/>
    </source>
</evidence>
<dbReference type="EMBL" id="JBHULE010000019">
    <property type="protein sequence ID" value="MFD2564023.1"/>
    <property type="molecule type" value="Genomic_DNA"/>
</dbReference>
<sequence>MKRQTNPIKQYVLIAFAFILMTSCKEAAQTADSSELAACKEKIEAYEKEIAALKEQLGDVADGKHRRRPENIIQSDFAKEIYHLYDKREELINEVVGQDGEGNDFKATRSLFYDIDDLQQYIKYVKIKSRKAGVTPSGFRFYFALYPDNYVRNRENKKYAKRQTFFLAPTKEVKDAEGNIEHLGYTLDNKFNVELLKEKIGLDSRIGKDGKVYQKAGFFNLNLNLEEEENSLIANEVTGTPPMGKQ</sequence>
<comment type="caution">
    <text evidence="3">The sequence shown here is derived from an EMBL/GenBank/DDBJ whole genome shotgun (WGS) entry which is preliminary data.</text>
</comment>